<dbReference type="OrthoDB" id="1683367at2"/>
<keyword evidence="1" id="KW-1133">Transmembrane helix</keyword>
<accession>A0A1G9UVZ8</accession>
<dbReference type="Proteomes" id="UP000214880">
    <property type="component" value="Unassembled WGS sequence"/>
</dbReference>
<dbReference type="AlphaFoldDB" id="A0A1G9UVZ8"/>
<protein>
    <submittedName>
        <fullName evidence="2">Uncharacterized protein</fullName>
    </submittedName>
</protein>
<proteinExistence type="predicted"/>
<evidence type="ECO:0000313" key="3">
    <source>
        <dbReference type="Proteomes" id="UP000214880"/>
    </source>
</evidence>
<keyword evidence="3" id="KW-1185">Reference proteome</keyword>
<evidence type="ECO:0000256" key="1">
    <source>
        <dbReference type="SAM" id="Phobius"/>
    </source>
</evidence>
<name>A0A1G9UVZ8_9FIRM</name>
<evidence type="ECO:0000313" key="2">
    <source>
        <dbReference type="EMBL" id="SDM64122.1"/>
    </source>
</evidence>
<gene>
    <name evidence="2" type="ORF">SAMN04488502_10686</name>
</gene>
<dbReference type="RefSeq" id="WP_092073593.1">
    <property type="nucleotide sequence ID" value="NZ_FNHB01000006.1"/>
</dbReference>
<keyword evidence="1" id="KW-0812">Transmembrane</keyword>
<dbReference type="EMBL" id="FNHB01000006">
    <property type="protein sequence ID" value="SDM64122.1"/>
    <property type="molecule type" value="Genomic_DNA"/>
</dbReference>
<feature type="transmembrane region" description="Helical" evidence="1">
    <location>
        <begin position="78"/>
        <end position="97"/>
    </location>
</feature>
<reference evidence="2 3" key="1">
    <citation type="submission" date="2016-10" db="EMBL/GenBank/DDBJ databases">
        <authorList>
            <person name="de Groot N.N."/>
        </authorList>
    </citation>
    <scope>NUCLEOTIDE SEQUENCE [LARGE SCALE GENOMIC DNA]</scope>
    <source>
        <strain evidence="2 3">DSM 1736</strain>
    </source>
</reference>
<sequence>MGYLIGCLVAALSFGLNQAMIRRIGLTTMISYGPLLEESSKTLPAFLLGADILAVHITFGLVEAGYDWRQNGRTGRKAALFSIAGHSLFGAATLFILTLSSSIWLALAAGIVAHLVWNVTVIRRYA</sequence>
<feature type="transmembrane region" description="Helical" evidence="1">
    <location>
        <begin position="103"/>
        <end position="122"/>
    </location>
</feature>
<feature type="transmembrane region" description="Helical" evidence="1">
    <location>
        <begin position="43"/>
        <end position="66"/>
    </location>
</feature>
<dbReference type="STRING" id="146817.SAMN04488502_10686"/>
<organism evidence="2 3">
    <name type="scientific">Dendrosporobacter quercicolus</name>
    <dbReference type="NCBI Taxonomy" id="146817"/>
    <lineage>
        <taxon>Bacteria</taxon>
        <taxon>Bacillati</taxon>
        <taxon>Bacillota</taxon>
        <taxon>Negativicutes</taxon>
        <taxon>Selenomonadales</taxon>
        <taxon>Sporomusaceae</taxon>
        <taxon>Dendrosporobacter</taxon>
    </lineage>
</organism>
<keyword evidence="1" id="KW-0472">Membrane</keyword>